<dbReference type="Proteomes" id="UP000190274">
    <property type="component" value="Chromosome F"/>
</dbReference>
<dbReference type="InterPro" id="IPR027165">
    <property type="entry name" value="CND3"/>
</dbReference>
<dbReference type="GO" id="GO:0007130">
    <property type="term" value="P:synaptonemal complex assembly"/>
    <property type="evidence" value="ECO:0007669"/>
    <property type="project" value="EnsemblFungi"/>
</dbReference>
<feature type="compositionally biased region" description="Low complexity" evidence="8">
    <location>
        <begin position="942"/>
        <end position="958"/>
    </location>
</feature>
<dbReference type="GO" id="GO:0010032">
    <property type="term" value="P:meiotic chromosome condensation"/>
    <property type="evidence" value="ECO:0007669"/>
    <property type="project" value="EnsemblFungi"/>
</dbReference>
<sequence>MSNVSDSSINGLESQDSTNTKILRAIADVFQTAQSTYAGHRRHIAVLKRIQAKAVQKGYEEIFNYWFNKMVTLVLPLKRTEIVGDRIVRLVAGFVASLENDLETQKESREEHSKQDEVFSRFVNQFVRHILRGIESRDKNVRYRVTQLLAVIMDNIGEIDEDLYNLIMWSFQKRVYDKEPFVRIQSIFCLTKFQDEESTSDTVDDATGKLMHAIQNDPSAEVRRAAMLNLVSTDRTQELIMERARDVNPINRRIVYSRVLKNMGASVFQKLDIAVIGKLITYGLEDREENVRNACSRLVALDWLNIMNGDIIKLLVELDVTRNTVCAKVMDAIFSYRDDTVSKIKLPEDIWQDLTAEVSFLIKAFHSHCLQYKLDDVVDANFPEASKLSAYLQKYLDTRFTKVDLSAHDVHCLEFIIEQVLTVAVRYDYSDEVGRRAMLIVIRNSLAKHQLSPTLVKTSLKVLEVLSINERDFIAMTVEIITDIRDEDIEKQEIQETNKKSLAVEAQDEQDDEEMESFHSAVDDLVNGNTVPDQGARLLATEREASSKALIACLTMSQCMLELVLSPIEDNIMVTSLIETLITPAVRNTQAEVRELGVRNLGLCCLMDVKLATESLYLFGMCVSKGDASLKNIALQVIFDIFSIHGLKVVDGEGKVDSISLHKIFYKTLKNCKIPECQAIVAEGLCKLFLGDVFTDDDLFETLVLSYFSPANSQNEALVQAFAFCLPVYCFSHIQHQKRMVRVAGDVLLRLSVLWDEVQTNTDDTIVTPTMLKPSLIFQELIDWTDPNKVVNQTENINETEDSQLDFLVAVLKMYYKLERKDVKKMILTNINRFGFNGSDMAKWKEASEVLEDILDNDDIDSSSRNSITKFLASLTDFMKTRGDQEKHHSDDEIDDRFSSDNGSTTHHEPAQGTSRAVSQDLLKDAALVPEQEANTAMPEEIGLTLETSGTSGTSEILPNRKRKRSENTASEFNSDLEKSSRLVSFILPDDNAAGQDDSSIYTQSEDADYDDNNERNEYA</sequence>
<evidence type="ECO:0000256" key="3">
    <source>
        <dbReference type="ARBA" id="ARBA00022454"/>
    </source>
</evidence>
<organism evidence="10 11">
    <name type="scientific">Lachancea dasiensis</name>
    <dbReference type="NCBI Taxonomy" id="1072105"/>
    <lineage>
        <taxon>Eukaryota</taxon>
        <taxon>Fungi</taxon>
        <taxon>Dikarya</taxon>
        <taxon>Ascomycota</taxon>
        <taxon>Saccharomycotina</taxon>
        <taxon>Saccharomycetes</taxon>
        <taxon>Saccharomycetales</taxon>
        <taxon>Saccharomycetaceae</taxon>
        <taxon>Lachancea</taxon>
    </lineage>
</organism>
<dbReference type="GO" id="GO:0051301">
    <property type="term" value="P:cell division"/>
    <property type="evidence" value="ECO:0007669"/>
    <property type="project" value="UniProtKB-KW"/>
</dbReference>
<dbReference type="GO" id="GO:0003682">
    <property type="term" value="F:chromatin binding"/>
    <property type="evidence" value="ECO:0007669"/>
    <property type="project" value="EnsemblFungi"/>
</dbReference>
<dbReference type="Gene3D" id="1.25.10.10">
    <property type="entry name" value="Leucine-rich Repeat Variant"/>
    <property type="match status" value="1"/>
</dbReference>
<keyword evidence="7" id="KW-0131">Cell cycle</keyword>
<dbReference type="GO" id="GO:0051307">
    <property type="term" value="P:meiotic chromosome separation"/>
    <property type="evidence" value="ECO:0007669"/>
    <property type="project" value="EnsemblFungi"/>
</dbReference>
<dbReference type="InterPro" id="IPR025977">
    <property type="entry name" value="Cnd3_C"/>
</dbReference>
<evidence type="ECO:0000259" key="9">
    <source>
        <dbReference type="Pfam" id="PF12719"/>
    </source>
</evidence>
<dbReference type="InterPro" id="IPR016024">
    <property type="entry name" value="ARM-type_fold"/>
</dbReference>
<dbReference type="Pfam" id="PF12719">
    <property type="entry name" value="Cnd3"/>
    <property type="match status" value="1"/>
</dbReference>
<dbReference type="AlphaFoldDB" id="A0A1G4JMA7"/>
<feature type="region of interest" description="Disordered" evidence="8">
    <location>
        <begin position="882"/>
        <end position="917"/>
    </location>
</feature>
<keyword evidence="11" id="KW-1185">Reference proteome</keyword>
<gene>
    <name evidence="10" type="ORF">LADA_0F11430G</name>
</gene>
<comment type="similarity">
    <text evidence="2">Belongs to the CND3 (condensin subunit 3) family.</text>
</comment>
<evidence type="ECO:0000256" key="5">
    <source>
        <dbReference type="ARBA" id="ARBA00022776"/>
    </source>
</evidence>
<feature type="compositionally biased region" description="Basic and acidic residues" evidence="8">
    <location>
        <begin position="882"/>
        <end position="899"/>
    </location>
</feature>
<keyword evidence="6" id="KW-0226">DNA condensation</keyword>
<dbReference type="PANTHER" id="PTHR14418:SF5">
    <property type="entry name" value="CONDENSIN COMPLEX SUBUNIT 3"/>
    <property type="match status" value="1"/>
</dbReference>
<keyword evidence="5" id="KW-0498">Mitosis</keyword>
<dbReference type="PANTHER" id="PTHR14418">
    <property type="entry name" value="CONDENSIN COMPLEX SUBUNIT 3-RELATED"/>
    <property type="match status" value="1"/>
</dbReference>
<evidence type="ECO:0000256" key="7">
    <source>
        <dbReference type="ARBA" id="ARBA00023306"/>
    </source>
</evidence>
<name>A0A1G4JMA7_9SACH</name>
<evidence type="ECO:0000256" key="8">
    <source>
        <dbReference type="SAM" id="MobiDB-lite"/>
    </source>
</evidence>
<feature type="domain" description="Nuclear condensin complex subunit 3 C-terminal" evidence="9">
    <location>
        <begin position="553"/>
        <end position="834"/>
    </location>
</feature>
<dbReference type="GO" id="GO:0007076">
    <property type="term" value="P:mitotic chromosome condensation"/>
    <property type="evidence" value="ECO:0007669"/>
    <property type="project" value="EnsemblFungi"/>
</dbReference>
<evidence type="ECO:0000256" key="2">
    <source>
        <dbReference type="ARBA" id="ARBA00006533"/>
    </source>
</evidence>
<evidence type="ECO:0000313" key="11">
    <source>
        <dbReference type="Proteomes" id="UP000190274"/>
    </source>
</evidence>
<dbReference type="OrthoDB" id="27187at2759"/>
<keyword evidence="4" id="KW-0132">Cell division</keyword>
<reference evidence="10 11" key="1">
    <citation type="submission" date="2016-03" db="EMBL/GenBank/DDBJ databases">
        <authorList>
            <person name="Devillers H."/>
        </authorList>
    </citation>
    <scope>NUCLEOTIDE SEQUENCE [LARGE SCALE GENOMIC DNA]</scope>
    <source>
        <strain evidence="10">CBS 10888</strain>
    </source>
</reference>
<evidence type="ECO:0000256" key="4">
    <source>
        <dbReference type="ARBA" id="ARBA00022618"/>
    </source>
</evidence>
<dbReference type="SUPFAM" id="SSF48371">
    <property type="entry name" value="ARM repeat"/>
    <property type="match status" value="1"/>
</dbReference>
<dbReference type="EMBL" id="LT598458">
    <property type="protein sequence ID" value="SCU91688.1"/>
    <property type="molecule type" value="Genomic_DNA"/>
</dbReference>
<dbReference type="GO" id="GO:0000796">
    <property type="term" value="C:condensin complex"/>
    <property type="evidence" value="ECO:0007669"/>
    <property type="project" value="EnsemblFungi"/>
</dbReference>
<dbReference type="GO" id="GO:0070550">
    <property type="term" value="P:rDNA chromatin condensation"/>
    <property type="evidence" value="ECO:0007669"/>
    <property type="project" value="EnsemblFungi"/>
</dbReference>
<dbReference type="GO" id="GO:1903342">
    <property type="term" value="P:negative regulation of meiotic DNA double-strand break formation"/>
    <property type="evidence" value="ECO:0007669"/>
    <property type="project" value="EnsemblFungi"/>
</dbReference>
<feature type="region of interest" description="Disordered" evidence="8">
    <location>
        <begin position="932"/>
        <end position="1020"/>
    </location>
</feature>
<accession>A0A1G4JMA7</accession>
<dbReference type="InterPro" id="IPR011989">
    <property type="entry name" value="ARM-like"/>
</dbReference>
<evidence type="ECO:0000256" key="1">
    <source>
        <dbReference type="ARBA" id="ARBA00004286"/>
    </source>
</evidence>
<evidence type="ECO:0000313" key="10">
    <source>
        <dbReference type="EMBL" id="SCU91688.1"/>
    </source>
</evidence>
<comment type="subcellular location">
    <subcellularLocation>
        <location evidence="1">Chromosome</location>
    </subcellularLocation>
</comment>
<dbReference type="STRING" id="1266660.A0A1G4JMA7"/>
<evidence type="ECO:0000256" key="6">
    <source>
        <dbReference type="ARBA" id="ARBA00023067"/>
    </source>
</evidence>
<keyword evidence="3" id="KW-0158">Chromosome</keyword>
<protein>
    <submittedName>
        <fullName evidence="10">LADA_0F11430g1_1</fullName>
    </submittedName>
</protein>
<dbReference type="GO" id="GO:0000793">
    <property type="term" value="C:condensed chromosome"/>
    <property type="evidence" value="ECO:0007669"/>
    <property type="project" value="TreeGrafter"/>
</dbReference>
<dbReference type="GO" id="GO:0070058">
    <property type="term" value="P:tRNA gene clustering"/>
    <property type="evidence" value="ECO:0007669"/>
    <property type="project" value="EnsemblFungi"/>
</dbReference>
<proteinExistence type="inferred from homology"/>